<feature type="transmembrane region" description="Helical" evidence="9">
    <location>
        <begin position="452"/>
        <end position="469"/>
    </location>
</feature>
<dbReference type="NCBIfam" id="TIGR00728">
    <property type="entry name" value="OPT_sfam"/>
    <property type="match status" value="1"/>
</dbReference>
<evidence type="ECO:0000256" key="1">
    <source>
        <dbReference type="ARBA" id="ARBA00004141"/>
    </source>
</evidence>
<accession>A0ABP0EG99</accession>
<keyword evidence="11" id="KW-1185">Reference proteome</keyword>
<feature type="transmembrane region" description="Helical" evidence="9">
    <location>
        <begin position="703"/>
        <end position="721"/>
    </location>
</feature>
<feature type="transmembrane region" description="Helical" evidence="9">
    <location>
        <begin position="805"/>
        <end position="830"/>
    </location>
</feature>
<keyword evidence="6" id="KW-0653">Protein transport</keyword>
<evidence type="ECO:0000256" key="9">
    <source>
        <dbReference type="SAM" id="Phobius"/>
    </source>
</evidence>
<organism evidence="10 11">
    <name type="scientific">[Candida] anglica</name>
    <dbReference type="NCBI Taxonomy" id="148631"/>
    <lineage>
        <taxon>Eukaryota</taxon>
        <taxon>Fungi</taxon>
        <taxon>Dikarya</taxon>
        <taxon>Ascomycota</taxon>
        <taxon>Saccharomycotina</taxon>
        <taxon>Pichiomycetes</taxon>
        <taxon>Debaryomycetaceae</taxon>
        <taxon>Kurtzmaniella</taxon>
    </lineage>
</organism>
<evidence type="ECO:0000256" key="5">
    <source>
        <dbReference type="ARBA" id="ARBA00022856"/>
    </source>
</evidence>
<dbReference type="Proteomes" id="UP001497600">
    <property type="component" value="Chromosome E"/>
</dbReference>
<comment type="similarity">
    <text evidence="2">Belongs to the oligopeptide OPT transporter family.</text>
</comment>
<keyword evidence="7 9" id="KW-1133">Transmembrane helix</keyword>
<feature type="transmembrane region" description="Helical" evidence="9">
    <location>
        <begin position="616"/>
        <end position="641"/>
    </location>
</feature>
<evidence type="ECO:0000256" key="6">
    <source>
        <dbReference type="ARBA" id="ARBA00022927"/>
    </source>
</evidence>
<evidence type="ECO:0000256" key="8">
    <source>
        <dbReference type="ARBA" id="ARBA00023136"/>
    </source>
</evidence>
<dbReference type="NCBIfam" id="TIGR00727">
    <property type="entry name" value="ISP4_OPT"/>
    <property type="match status" value="1"/>
</dbReference>
<keyword evidence="5" id="KW-0571">Peptide transport</keyword>
<keyword evidence="4 9" id="KW-0812">Transmembrane</keyword>
<feature type="transmembrane region" description="Helical" evidence="9">
    <location>
        <begin position="647"/>
        <end position="667"/>
    </location>
</feature>
<feature type="transmembrane region" description="Helical" evidence="9">
    <location>
        <begin position="199"/>
        <end position="218"/>
    </location>
</feature>
<evidence type="ECO:0000256" key="7">
    <source>
        <dbReference type="ARBA" id="ARBA00022989"/>
    </source>
</evidence>
<dbReference type="Pfam" id="PF03169">
    <property type="entry name" value="OPT"/>
    <property type="match status" value="1"/>
</dbReference>
<dbReference type="EMBL" id="OZ004257">
    <property type="protein sequence ID" value="CAK7906511.1"/>
    <property type="molecule type" value="Genomic_DNA"/>
</dbReference>
<keyword evidence="8 9" id="KW-0472">Membrane</keyword>
<evidence type="ECO:0000256" key="3">
    <source>
        <dbReference type="ARBA" id="ARBA00022448"/>
    </source>
</evidence>
<gene>
    <name evidence="10" type="primary">OPT2</name>
    <name evidence="10" type="ORF">CAAN4_E01112</name>
</gene>
<evidence type="ECO:0000313" key="10">
    <source>
        <dbReference type="EMBL" id="CAK7906511.1"/>
    </source>
</evidence>
<proteinExistence type="inferred from homology"/>
<dbReference type="InterPro" id="IPR004648">
    <property type="entry name" value="Oligpept_transpt"/>
</dbReference>
<sequence length="911" mass="103516">MSSNPEYIELSSFDPGAQGVNRESSASPSFNLTPRQVGLVLSRLGVISEDNLKDNEDQFTPEAWNIPPESEYMLNKINDLSTDKAIGILRDAIVEHRGDVNFLHEDYLLLERLVHSAPVEESSSSDKIDVDEVSETQIQEEFQTFLKSSKHKQYLKIVDWNLQVRLEAALIAYHSPYPEIRAITDPYDDPSIPVDTFRVYAIGLFWTLIGSIVNNFFVHRLPSIRLGSHTIQLLLYPSGKLWEKAIPYHTSIRLFGYDIDLNPGPWTYKEMMLSTIIYSGASGTPYSVYNIVVMKLDRFYGLKWVSWTFQILLALSTQCLGFGFAGIMRKVCIYPAKALWPTILPTIALNRALMKSEVTGSDAPIYGWKISRYSFFCIAFLGSFFYNWIPAYFFKALSTFNWPTWFNSKSVHLTNITGSLEGLGLNPFPSLDWNILEGAGCLTIPFYTYANQYLGSLLAFGVILIVYYTNTSWTGYLKINSNQLFNDKGDVFKVHDILDDNNHFDNGKYQKVGPPYFSAANLVLYGAYFCLYPFAILYHVATEWESMKSGFVNTWKSLTNFRKSDNIFGRDFNDPHCKMMANYEETPNWWFTMILLLSTLFALLCVTLYPTETPVWGIFFTIGINFLFLIPLTTIASVTGFSFGLNVLVELIVGYAIPNSGLALVTLKAYGYNIDSQASNYITDQKLAHYTKLPPRAIFKGQLMATLLNVFVALVVTNWQLENIEDFCDPHQKDKMTCPGDTTYFFSSVQYGVIGPSKVFSGLYPILKWCFLLGAILVIPCAWFKKYGPPKFTRYFQPTIIIGGFLLYAPYNMSYFTGGFYLSYIFMYHIKKNYLAWWEKYNYVLTSALSAGVAVSALMIFFVVQYSHASLHWWGNEINTLGVEGGHGITTWLPVSTSPDGYIGLRKGHFP</sequence>
<feature type="transmembrane region" description="Helical" evidence="9">
    <location>
        <begin position="589"/>
        <end position="609"/>
    </location>
</feature>
<evidence type="ECO:0000313" key="11">
    <source>
        <dbReference type="Proteomes" id="UP001497600"/>
    </source>
</evidence>
<dbReference type="PANTHER" id="PTHR22601">
    <property type="entry name" value="ISP4 LIKE PROTEIN"/>
    <property type="match status" value="1"/>
</dbReference>
<protein>
    <submittedName>
        <fullName evidence="10">Oligopeptide transporter 2</fullName>
    </submittedName>
</protein>
<reference evidence="10 11" key="1">
    <citation type="submission" date="2024-01" db="EMBL/GenBank/DDBJ databases">
        <authorList>
            <consortium name="Genoscope - CEA"/>
            <person name="William W."/>
        </authorList>
    </citation>
    <scope>NUCLEOTIDE SEQUENCE [LARGE SCALE GENOMIC DNA]</scope>
    <source>
        <strain evidence="10 11">29B2s-10</strain>
    </source>
</reference>
<comment type="subcellular location">
    <subcellularLocation>
        <location evidence="1">Membrane</location>
        <topology evidence="1">Multi-pass membrane protein</topology>
    </subcellularLocation>
</comment>
<feature type="transmembrane region" description="Helical" evidence="9">
    <location>
        <begin position="766"/>
        <end position="784"/>
    </location>
</feature>
<feature type="transmembrane region" description="Helical" evidence="9">
    <location>
        <begin position="304"/>
        <end position="327"/>
    </location>
</feature>
<evidence type="ECO:0000256" key="4">
    <source>
        <dbReference type="ARBA" id="ARBA00022692"/>
    </source>
</evidence>
<evidence type="ECO:0000256" key="2">
    <source>
        <dbReference type="ARBA" id="ARBA00008807"/>
    </source>
</evidence>
<keyword evidence="3" id="KW-0813">Transport</keyword>
<feature type="transmembrane region" description="Helical" evidence="9">
    <location>
        <begin position="373"/>
        <end position="394"/>
    </location>
</feature>
<name>A0ABP0EG99_9ASCO</name>
<feature type="transmembrane region" description="Helical" evidence="9">
    <location>
        <begin position="842"/>
        <end position="864"/>
    </location>
</feature>
<dbReference type="InterPro" id="IPR004813">
    <property type="entry name" value="OPT"/>
</dbReference>
<feature type="transmembrane region" description="Helical" evidence="9">
    <location>
        <begin position="516"/>
        <end position="541"/>
    </location>
</feature>